<dbReference type="AlphaFoldDB" id="A0A8J5JZF2"/>
<dbReference type="SUPFAM" id="SSF57924">
    <property type="entry name" value="Inhibitor of apoptosis (IAP) repeat"/>
    <property type="match status" value="2"/>
</dbReference>
<dbReference type="GO" id="GO:0031398">
    <property type="term" value="P:positive regulation of protein ubiquitination"/>
    <property type="evidence" value="ECO:0007669"/>
    <property type="project" value="TreeGrafter"/>
</dbReference>
<comment type="caution">
    <text evidence="1">The sequence shown here is derived from an EMBL/GenBank/DDBJ whole genome shotgun (WGS) entry which is preliminary data.</text>
</comment>
<dbReference type="GO" id="GO:0005634">
    <property type="term" value="C:nucleus"/>
    <property type="evidence" value="ECO:0007669"/>
    <property type="project" value="TreeGrafter"/>
</dbReference>
<dbReference type="Proteomes" id="UP000747542">
    <property type="component" value="Unassembled WGS sequence"/>
</dbReference>
<dbReference type="EMBL" id="JAHLQT010022531">
    <property type="protein sequence ID" value="KAG7166471.1"/>
    <property type="molecule type" value="Genomic_DNA"/>
</dbReference>
<organism evidence="1 2">
    <name type="scientific">Homarus americanus</name>
    <name type="common">American lobster</name>
    <dbReference type="NCBI Taxonomy" id="6706"/>
    <lineage>
        <taxon>Eukaryota</taxon>
        <taxon>Metazoa</taxon>
        <taxon>Ecdysozoa</taxon>
        <taxon>Arthropoda</taxon>
        <taxon>Crustacea</taxon>
        <taxon>Multicrustacea</taxon>
        <taxon>Malacostraca</taxon>
        <taxon>Eumalacostraca</taxon>
        <taxon>Eucarida</taxon>
        <taxon>Decapoda</taxon>
        <taxon>Pleocyemata</taxon>
        <taxon>Astacidea</taxon>
        <taxon>Nephropoidea</taxon>
        <taxon>Nephropidae</taxon>
        <taxon>Homarus</taxon>
    </lineage>
</organism>
<name>A0A8J5JZF2_HOMAM</name>
<dbReference type="PROSITE" id="PS50143">
    <property type="entry name" value="BIR_REPEAT_2"/>
    <property type="match status" value="2"/>
</dbReference>
<dbReference type="GO" id="GO:0043066">
    <property type="term" value="P:negative regulation of apoptotic process"/>
    <property type="evidence" value="ECO:0007669"/>
    <property type="project" value="TreeGrafter"/>
</dbReference>
<dbReference type="Gene3D" id="1.10.1170.10">
    <property type="entry name" value="Inhibitor Of Apoptosis Protein (2mihbC-IAP-1), Chain A"/>
    <property type="match status" value="2"/>
</dbReference>
<gene>
    <name evidence="1" type="primary">Diap2-L1</name>
    <name evidence="1" type="ORF">Hamer_G005582</name>
</gene>
<sequence length="272" mass="31810">MPGIVGNWEEDDTPLGEHRRLYPHCPFVRNKPTANISLGQSCILDQIIPIPETEKEEEGIPYYRRYITFEARRESFKNERSLKAWPPEIQQRLTIHDLAEAGFNYFGLLDMVRCFSCGIGLHNWEENDDEEPWNVHARWSSSCEFLLLKKKADFIKKVQDQTPPYQQSNSAVKPQKNYRVQDQTPPYQQSNSAIKTQKIYRVNLSDDDMTYLMNTDSIIKVVIASGFPFNNVRRTLYKRLEERGVRVPFDNIEQCTEAVLEIMETEISELRV</sequence>
<dbReference type="Pfam" id="PF00653">
    <property type="entry name" value="BIR"/>
    <property type="match status" value="1"/>
</dbReference>
<dbReference type="GO" id="GO:0005737">
    <property type="term" value="C:cytoplasm"/>
    <property type="evidence" value="ECO:0007669"/>
    <property type="project" value="TreeGrafter"/>
</dbReference>
<dbReference type="SMART" id="SM00238">
    <property type="entry name" value="BIR"/>
    <property type="match status" value="1"/>
</dbReference>
<dbReference type="GO" id="GO:0051726">
    <property type="term" value="P:regulation of cell cycle"/>
    <property type="evidence" value="ECO:0007669"/>
    <property type="project" value="TreeGrafter"/>
</dbReference>
<accession>A0A8J5JZF2</accession>
<evidence type="ECO:0000313" key="2">
    <source>
        <dbReference type="Proteomes" id="UP000747542"/>
    </source>
</evidence>
<proteinExistence type="predicted"/>
<dbReference type="InterPro" id="IPR001370">
    <property type="entry name" value="BIR_rpt"/>
</dbReference>
<dbReference type="GO" id="GO:0061630">
    <property type="term" value="F:ubiquitin protein ligase activity"/>
    <property type="evidence" value="ECO:0007669"/>
    <property type="project" value="TreeGrafter"/>
</dbReference>
<keyword evidence="2" id="KW-1185">Reference proteome</keyword>
<evidence type="ECO:0000313" key="1">
    <source>
        <dbReference type="EMBL" id="KAG7166471.1"/>
    </source>
</evidence>
<dbReference type="InterPro" id="IPR050784">
    <property type="entry name" value="IAP"/>
</dbReference>
<dbReference type="PANTHER" id="PTHR10044:SF139">
    <property type="entry name" value="DEATH-ASSOCIATED INHIBITOR OF APOPTOSIS 2"/>
    <property type="match status" value="1"/>
</dbReference>
<dbReference type="GO" id="GO:0043027">
    <property type="term" value="F:cysteine-type endopeptidase inhibitor activity involved in apoptotic process"/>
    <property type="evidence" value="ECO:0007669"/>
    <property type="project" value="TreeGrafter"/>
</dbReference>
<reference evidence="1" key="1">
    <citation type="journal article" date="2021" name="Sci. Adv.">
        <title>The American lobster genome reveals insights on longevity, neural, and immune adaptations.</title>
        <authorList>
            <person name="Polinski J.M."/>
            <person name="Zimin A.V."/>
            <person name="Clark K.F."/>
            <person name="Kohn A.B."/>
            <person name="Sadowski N."/>
            <person name="Timp W."/>
            <person name="Ptitsyn A."/>
            <person name="Khanna P."/>
            <person name="Romanova D.Y."/>
            <person name="Williams P."/>
            <person name="Greenwood S.J."/>
            <person name="Moroz L.L."/>
            <person name="Walt D.R."/>
            <person name="Bodnar A.G."/>
        </authorList>
    </citation>
    <scope>NUCLEOTIDE SEQUENCE</scope>
    <source>
        <strain evidence="1">GMGI-L3</strain>
    </source>
</reference>
<dbReference type="CDD" id="cd00022">
    <property type="entry name" value="BIR"/>
    <property type="match status" value="1"/>
</dbReference>
<dbReference type="PANTHER" id="PTHR10044">
    <property type="entry name" value="INHIBITOR OF APOPTOSIS"/>
    <property type="match status" value="1"/>
</dbReference>
<protein>
    <submittedName>
        <fullName evidence="1">Death-associated inhibitor of apoptosis 2-like 1</fullName>
    </submittedName>
</protein>